<dbReference type="Proteomes" id="UP000053732">
    <property type="component" value="Unassembled WGS sequence"/>
</dbReference>
<evidence type="ECO:0000313" key="3">
    <source>
        <dbReference type="EMBL" id="CRL19860.1"/>
    </source>
</evidence>
<evidence type="ECO:0000259" key="2">
    <source>
        <dbReference type="Pfam" id="PF24864"/>
    </source>
</evidence>
<evidence type="ECO:0000256" key="1">
    <source>
        <dbReference type="SAM" id="MobiDB-lite"/>
    </source>
</evidence>
<feature type="compositionally biased region" description="Polar residues" evidence="1">
    <location>
        <begin position="109"/>
        <end position="129"/>
    </location>
</feature>
<dbReference type="Pfam" id="PF24864">
    <property type="entry name" value="DUF7730"/>
    <property type="match status" value="1"/>
</dbReference>
<feature type="domain" description="DUF7730" evidence="2">
    <location>
        <begin position="59"/>
        <end position="271"/>
    </location>
</feature>
<accession>A0A0G4P0L4</accession>
<dbReference type="PANTHER" id="PTHR38790:SF4">
    <property type="entry name" value="2EXR DOMAIN-CONTAINING PROTEIN"/>
    <property type="match status" value="1"/>
</dbReference>
<evidence type="ECO:0000313" key="4">
    <source>
        <dbReference type="Proteomes" id="UP000053732"/>
    </source>
</evidence>
<keyword evidence="4" id="KW-1185">Reference proteome</keyword>
<dbReference type="AlphaFoldDB" id="A0A0G4P0L4"/>
<dbReference type="PANTHER" id="PTHR38790">
    <property type="entry name" value="2EXR DOMAIN-CONTAINING PROTEIN-RELATED"/>
    <property type="match status" value="1"/>
</dbReference>
<dbReference type="EMBL" id="HG793136">
    <property type="protein sequence ID" value="CRL19860.1"/>
    <property type="molecule type" value="Genomic_DNA"/>
</dbReference>
<protein>
    <submittedName>
        <fullName evidence="3">Str. FM013</fullName>
    </submittedName>
</protein>
<sequence length="382" mass="43341">MRHFDTWILRDPYSIWHYYPTGHRWRDTVRELIQSRAICSPENPLHPPINWSSTQFQPQQSPLLRLPPELRQIIWSYVLTNSPTPNTQTPQTIHLVQLKGKIRHVRCPTHQSQSNNSHPIQPNPSLTQNRHCCPTTPARWRIYDGRVPGHSDRLLYPHTHSHLPSTLSNSNTALLRVCRNIYFEAETILYKSSHFDVDDLYTFIGFAGSLSPTARNAISRLTVQWMPIWVPMAGLDHKGSIYAHTHSDALWLRFWDVVASLEGLRVLGLSLDLGRFTSVLGNTGEAVVSGQRIPFGIEEGWVRPILGVRGLEGFDLAVTARCDLLAKGVVEGELVRDVGLLREVLRGILCGPRESWSGIGMVKEMDIEERKRRGVRLAITAA</sequence>
<organism evidence="3 4">
    <name type="scientific">Penicillium camemberti (strain FM 013)</name>
    <dbReference type="NCBI Taxonomy" id="1429867"/>
    <lineage>
        <taxon>Eukaryota</taxon>
        <taxon>Fungi</taxon>
        <taxon>Dikarya</taxon>
        <taxon>Ascomycota</taxon>
        <taxon>Pezizomycotina</taxon>
        <taxon>Eurotiomycetes</taxon>
        <taxon>Eurotiomycetidae</taxon>
        <taxon>Eurotiales</taxon>
        <taxon>Aspergillaceae</taxon>
        <taxon>Penicillium</taxon>
    </lineage>
</organism>
<name>A0A0G4P0L4_PENC3</name>
<dbReference type="STRING" id="1429867.A0A0G4P0L4"/>
<feature type="region of interest" description="Disordered" evidence="1">
    <location>
        <begin position="108"/>
        <end position="129"/>
    </location>
</feature>
<dbReference type="InterPro" id="IPR056632">
    <property type="entry name" value="DUF7730"/>
</dbReference>
<reference evidence="3 4" key="1">
    <citation type="journal article" date="2014" name="Nat. Commun.">
        <title>Multiple recent horizontal transfers of a large genomic region in cheese making fungi.</title>
        <authorList>
            <person name="Cheeseman K."/>
            <person name="Ropars J."/>
            <person name="Renault P."/>
            <person name="Dupont J."/>
            <person name="Gouzy J."/>
            <person name="Branca A."/>
            <person name="Abraham A.L."/>
            <person name="Ceppi M."/>
            <person name="Conseiller E."/>
            <person name="Debuchy R."/>
            <person name="Malagnac F."/>
            <person name="Goarin A."/>
            <person name="Silar P."/>
            <person name="Lacoste S."/>
            <person name="Sallet E."/>
            <person name="Bensimon A."/>
            <person name="Giraud T."/>
            <person name="Brygoo Y."/>
        </authorList>
    </citation>
    <scope>NUCLEOTIDE SEQUENCE [LARGE SCALE GENOMIC DNA]</scope>
    <source>
        <strain evidence="4">FM 013</strain>
    </source>
</reference>
<proteinExistence type="predicted"/>
<gene>
    <name evidence="3" type="ORF">PCAMFM013_S003g000652</name>
</gene>